<feature type="transmembrane region" description="Helical" evidence="1">
    <location>
        <begin position="99"/>
        <end position="120"/>
    </location>
</feature>
<dbReference type="eggNOG" id="COG1018">
    <property type="taxonomic scope" value="Bacteria"/>
</dbReference>
<dbReference type="Proteomes" id="UP000007967">
    <property type="component" value="Chromosome"/>
</dbReference>
<gene>
    <name evidence="2" type="ordered locus">Kfla_4939</name>
</gene>
<feature type="transmembrane region" description="Helical" evidence="1">
    <location>
        <begin position="71"/>
        <end position="92"/>
    </location>
</feature>
<keyword evidence="3" id="KW-1185">Reference proteome</keyword>
<reference evidence="3" key="1">
    <citation type="submission" date="2009-09" db="EMBL/GenBank/DDBJ databases">
        <title>The complete genome of Kribbella flavida DSM 17836.</title>
        <authorList>
            <consortium name="US DOE Joint Genome Institute (JGI-PGF)"/>
            <person name="Lucas S."/>
            <person name="Copeland A."/>
            <person name="Lapidus A."/>
            <person name="Glavina del Rio T."/>
            <person name="Dalin E."/>
            <person name="Tice H."/>
            <person name="Bruce D."/>
            <person name="Goodwin L."/>
            <person name="Pitluck S."/>
            <person name="Kyrpides N."/>
            <person name="Mavromatis K."/>
            <person name="Ivanova N."/>
            <person name="Saunders E."/>
            <person name="Brettin T."/>
            <person name="Detter J.C."/>
            <person name="Han C."/>
            <person name="Larimer F."/>
            <person name="Land M."/>
            <person name="Hauser L."/>
            <person name="Markowitz V."/>
            <person name="Cheng J.-F."/>
            <person name="Hugenholtz P."/>
            <person name="Woyke T."/>
            <person name="Wu D."/>
            <person name="Pukall R."/>
            <person name="Klenk H.-P."/>
            <person name="Eisen J.A."/>
        </authorList>
    </citation>
    <scope>NUCLEOTIDE SEQUENCE [LARGE SCALE GENOMIC DNA]</scope>
    <source>
        <strain evidence="3">DSM 17836 / JCM 10339 / NBRC 14399</strain>
    </source>
</reference>
<accession>D2Q209</accession>
<dbReference type="HOGENOM" id="CLU_114403_0_0_11"/>
<keyword evidence="1" id="KW-1133">Transmembrane helix</keyword>
<feature type="transmembrane region" description="Helical" evidence="1">
    <location>
        <begin position="147"/>
        <end position="167"/>
    </location>
</feature>
<organism evidence="2 3">
    <name type="scientific">Kribbella flavida (strain DSM 17836 / JCM 10339 / NBRC 14399)</name>
    <dbReference type="NCBI Taxonomy" id="479435"/>
    <lineage>
        <taxon>Bacteria</taxon>
        <taxon>Bacillati</taxon>
        <taxon>Actinomycetota</taxon>
        <taxon>Actinomycetes</taxon>
        <taxon>Propionibacteriales</taxon>
        <taxon>Kribbellaceae</taxon>
        <taxon>Kribbella</taxon>
    </lineage>
</organism>
<dbReference type="KEGG" id="kfl:Kfla_4939"/>
<evidence type="ECO:0000313" key="3">
    <source>
        <dbReference type="Proteomes" id="UP000007967"/>
    </source>
</evidence>
<dbReference type="STRING" id="479435.Kfla_4939"/>
<keyword evidence="1" id="KW-0472">Membrane</keyword>
<evidence type="ECO:0000313" key="2">
    <source>
        <dbReference type="EMBL" id="ADB33955.1"/>
    </source>
</evidence>
<dbReference type="EMBL" id="CP001736">
    <property type="protein sequence ID" value="ADB33955.1"/>
    <property type="molecule type" value="Genomic_DNA"/>
</dbReference>
<feature type="transmembrane region" description="Helical" evidence="1">
    <location>
        <begin position="24"/>
        <end position="51"/>
    </location>
</feature>
<protein>
    <recommendedName>
        <fullName evidence="4">DUF2269 domain-containing protein</fullName>
    </recommendedName>
</protein>
<proteinExistence type="predicted"/>
<name>D2Q209_KRIFD</name>
<keyword evidence="1" id="KW-0812">Transmembrane</keyword>
<dbReference type="AlphaFoldDB" id="D2Q209"/>
<evidence type="ECO:0000256" key="1">
    <source>
        <dbReference type="SAM" id="Phobius"/>
    </source>
</evidence>
<evidence type="ECO:0008006" key="4">
    <source>
        <dbReference type="Google" id="ProtNLM"/>
    </source>
</evidence>
<sequence length="177" mass="19272">MSTALQIRPRATTPWRLAGRPRKLLLVLHLASVGSWLGIDVTMAVLVFTALGADDPGTRSLCFRALELVAVWPMTISGLTCLVTGVILAYGSKYGLTKYWWVVVKLVLNLLLTTLVLIALRPGVNDMAEQARIQEAGGPAMAPASDLIFPPIVSPTLLMVAVVLSVFKPWGRLRRNR</sequence>
<reference evidence="2 3" key="2">
    <citation type="journal article" date="2010" name="Stand. Genomic Sci.">
        <title>Complete genome sequence of Kribbella flavida type strain (IFO 14399).</title>
        <authorList>
            <person name="Pukall R."/>
            <person name="Lapidus A."/>
            <person name="Glavina Del Rio T."/>
            <person name="Copeland A."/>
            <person name="Tice H."/>
            <person name="Cheng J.-F."/>
            <person name="Lucas S."/>
            <person name="Chen F."/>
            <person name="Nolan M."/>
            <person name="LaButti K."/>
            <person name="Pati A."/>
            <person name="Ivanova N."/>
            <person name="Mavrommatis K."/>
            <person name="Mikhailova N."/>
            <person name="Pitluck S."/>
            <person name="Bruce D."/>
            <person name="Goodwin L."/>
            <person name="Land M."/>
            <person name="Hauser L."/>
            <person name="Chang Y.-J."/>
            <person name="Jeffries C.D."/>
            <person name="Chen A."/>
            <person name="Palaniappan K."/>
            <person name="Chain P."/>
            <person name="Rohde M."/>
            <person name="Goeker M."/>
            <person name="Bristow J."/>
            <person name="Eisen J.A."/>
            <person name="Markowitz V."/>
            <person name="Hugenholtz P."/>
            <person name="Kyrpides N.C."/>
            <person name="Klenk H.-P."/>
            <person name="Brettin T."/>
        </authorList>
    </citation>
    <scope>NUCLEOTIDE SEQUENCE [LARGE SCALE GENOMIC DNA]</scope>
    <source>
        <strain evidence="3">DSM 17836 / JCM 10339 / NBRC 14399</strain>
    </source>
</reference>
<dbReference type="RefSeq" id="WP_012922509.1">
    <property type="nucleotide sequence ID" value="NC_013729.1"/>
</dbReference>